<dbReference type="Gene3D" id="3.40.1530.20">
    <property type="entry name" value="Protein of unknown function (DUF1491)"/>
    <property type="match status" value="1"/>
</dbReference>
<dbReference type="Pfam" id="PF07372">
    <property type="entry name" value="DUF1491"/>
    <property type="match status" value="1"/>
</dbReference>
<gene>
    <name evidence="1" type="ORF">B7H23_15015</name>
</gene>
<evidence type="ECO:0000313" key="1">
    <source>
        <dbReference type="EMBL" id="OXS99461.1"/>
    </source>
</evidence>
<name>A0A231UUB9_9HYPH</name>
<accession>A0A231UUB9</accession>
<dbReference type="EMBL" id="NBYO01000003">
    <property type="protein sequence ID" value="OXS99461.1"/>
    <property type="molecule type" value="Genomic_DNA"/>
</dbReference>
<dbReference type="InterPro" id="IPR009964">
    <property type="entry name" value="DUF1491"/>
</dbReference>
<proteinExistence type="predicted"/>
<protein>
    <recommendedName>
        <fullName evidence="3">DUF1491 family protein</fullName>
    </recommendedName>
</protein>
<dbReference type="AlphaFoldDB" id="A0A231UUB9"/>
<keyword evidence="2" id="KW-1185">Reference proteome</keyword>
<evidence type="ECO:0008006" key="3">
    <source>
        <dbReference type="Google" id="ProtNLM"/>
    </source>
</evidence>
<organism evidence="1 2">
    <name type="scientific">Notoacmeibacter marinus</name>
    <dbReference type="NCBI Taxonomy" id="1876515"/>
    <lineage>
        <taxon>Bacteria</taxon>
        <taxon>Pseudomonadati</taxon>
        <taxon>Pseudomonadota</taxon>
        <taxon>Alphaproteobacteria</taxon>
        <taxon>Hyphomicrobiales</taxon>
        <taxon>Notoacmeibacteraceae</taxon>
        <taxon>Notoacmeibacter</taxon>
    </lineage>
</organism>
<comment type="caution">
    <text evidence="1">The sequence shown here is derived from an EMBL/GenBank/DDBJ whole genome shotgun (WGS) entry which is preliminary data.</text>
</comment>
<dbReference type="Proteomes" id="UP000215405">
    <property type="component" value="Unassembled WGS sequence"/>
</dbReference>
<evidence type="ECO:0000313" key="2">
    <source>
        <dbReference type="Proteomes" id="UP000215405"/>
    </source>
</evidence>
<sequence>MKPPAHACGNAASSAERSNRDVPVLSRLTSALVVAAMTRRVFAEGGFAAILRKGAEEAGAIFILVRIGTGSQVLYGPAAQTSYEEGRPVERRFRQLAEIDDPFDETIEQRMEKERRFDPDLWLVELDGGPSIDDLVAIDRDDSLEN</sequence>
<reference evidence="2" key="1">
    <citation type="journal article" date="2017" name="Int. J. Syst. Evol. Microbiol.">
        <title>Notoacmeibacter marinus gen. nov., sp. nov., isolated from the gut of a limpet and proposal of Notoacmeibacteraceae fam. nov. in the order Rhizobiales of the class Alphaproteobacteria.</title>
        <authorList>
            <person name="Huang Z."/>
            <person name="Guo F."/>
            <person name="Lai Q."/>
        </authorList>
    </citation>
    <scope>NUCLEOTIDE SEQUENCE [LARGE SCALE GENOMIC DNA]</scope>
    <source>
        <strain evidence="2">XMTR2A4</strain>
    </source>
</reference>